<evidence type="ECO:0000313" key="2">
    <source>
        <dbReference type="Proteomes" id="UP000294003"/>
    </source>
</evidence>
<proteinExistence type="predicted"/>
<dbReference type="Proteomes" id="UP000294003">
    <property type="component" value="Unassembled WGS sequence"/>
</dbReference>
<evidence type="ECO:0000313" key="1">
    <source>
        <dbReference type="EMBL" id="RYO94435.1"/>
    </source>
</evidence>
<dbReference type="EMBL" id="QJNS01000010">
    <property type="protein sequence ID" value="RYO94435.1"/>
    <property type="molecule type" value="Genomic_DNA"/>
</dbReference>
<protein>
    <submittedName>
        <fullName evidence="1">Uncharacterized protein</fullName>
    </submittedName>
</protein>
<accession>A0ABY0HIR9</accession>
<organism evidence="1 2">
    <name type="scientific">Monosporascus cannonballus</name>
    <dbReference type="NCBI Taxonomy" id="155416"/>
    <lineage>
        <taxon>Eukaryota</taxon>
        <taxon>Fungi</taxon>
        <taxon>Dikarya</taxon>
        <taxon>Ascomycota</taxon>
        <taxon>Pezizomycotina</taxon>
        <taxon>Sordariomycetes</taxon>
        <taxon>Xylariomycetidae</taxon>
        <taxon>Xylariales</taxon>
        <taxon>Xylariales incertae sedis</taxon>
        <taxon>Monosporascus</taxon>
    </lineage>
</organism>
<name>A0ABY0HIR9_9PEZI</name>
<reference evidence="1 2" key="1">
    <citation type="submission" date="2018-06" db="EMBL/GenBank/DDBJ databases">
        <title>Complete Genomes of Monosporascus.</title>
        <authorList>
            <person name="Robinson A.J."/>
            <person name="Natvig D.O."/>
        </authorList>
    </citation>
    <scope>NUCLEOTIDE SEQUENCE [LARGE SCALE GENOMIC DNA]</scope>
    <source>
        <strain evidence="1 2">CBS 609.92</strain>
    </source>
</reference>
<keyword evidence="2" id="KW-1185">Reference proteome</keyword>
<sequence length="111" mass="11932">MDADANADLRDEPDLARSRHRICCSSAAAARSPASRLRAQGAGLPAGAVSLYVIWTMLDWVKKPGAPHTLRHTLFLGGVARRTRPSALCFSLRLQSGRREGQGFQGFGVDG</sequence>
<comment type="caution">
    <text evidence="1">The sequence shown here is derived from an EMBL/GenBank/DDBJ whole genome shotgun (WGS) entry which is preliminary data.</text>
</comment>
<gene>
    <name evidence="1" type="ORF">DL762_000531</name>
</gene>